<sequence>MILPKLDQLINDLYVYWGKEMGSFLICYAGVVRASIRNEKTFVMWVNRLISYFEDIIANDAPLPPLHSTIVHMKELLSWKTEEEFFDLLLQTYEDNIWYCIRGAGEAILSETSDNTDVAWTTGYDQFCYEIFKPLLSGTKERYADFKKNKTRVLKGFVVPSDANDVQYIINKEAHRFRDVFNAYAKLRKDEIFLQGVKNHERNPTVQDVLPIGYSKEKHRNLIKGRSPKIIPRFAYHTNVLFYYASTPNPKYVKGPKNLVKGNDSIQKMSEESYADILREELILRSFANLVQQVYDIKDEQQALSKASLLLNSARKEWCVYKSALRNGRLPSEELTKKCILNDMEQWERFRYEYLKQNVYYKYIMLLEQERFSEITDTFPQSERAKWRERFQTGFEKIEGLTVFEWLSCLPSSQSRRPWERTIAEMYDYQRHQMTDTEETRVNSAIGQLLTLANQFICSIQQFFFVLFYIVGHSDYLPPDALLKVLDSWTEVHPMRDNM</sequence>
<comment type="caution">
    <text evidence="1">The sequence shown here is derived from an EMBL/GenBank/DDBJ whole genome shotgun (WGS) entry which is preliminary data.</text>
</comment>
<dbReference type="EMBL" id="DWWA01000027">
    <property type="protein sequence ID" value="HJC72196.1"/>
    <property type="molecule type" value="Genomic_DNA"/>
</dbReference>
<evidence type="ECO:0000313" key="1">
    <source>
        <dbReference type="EMBL" id="HJC72196.1"/>
    </source>
</evidence>
<reference evidence="1" key="2">
    <citation type="submission" date="2021-04" db="EMBL/GenBank/DDBJ databases">
        <authorList>
            <person name="Gilroy R."/>
        </authorList>
    </citation>
    <scope>NUCLEOTIDE SEQUENCE</scope>
    <source>
        <strain evidence="1">5933</strain>
    </source>
</reference>
<gene>
    <name evidence="1" type="ORF">H9698_05320</name>
</gene>
<name>A0A9D2Q4F2_9FIRM</name>
<protein>
    <submittedName>
        <fullName evidence="1">Uncharacterized protein</fullName>
    </submittedName>
</protein>
<evidence type="ECO:0000313" key="2">
    <source>
        <dbReference type="Proteomes" id="UP000823918"/>
    </source>
</evidence>
<dbReference type="AlphaFoldDB" id="A0A9D2Q4F2"/>
<proteinExistence type="predicted"/>
<accession>A0A9D2Q4F2</accession>
<reference evidence="1" key="1">
    <citation type="journal article" date="2021" name="PeerJ">
        <title>Extensive microbial diversity within the chicken gut microbiome revealed by metagenomics and culture.</title>
        <authorList>
            <person name="Gilroy R."/>
            <person name="Ravi A."/>
            <person name="Getino M."/>
            <person name="Pursley I."/>
            <person name="Horton D.L."/>
            <person name="Alikhan N.F."/>
            <person name="Baker D."/>
            <person name="Gharbi K."/>
            <person name="Hall N."/>
            <person name="Watson M."/>
            <person name="Adriaenssens E.M."/>
            <person name="Foster-Nyarko E."/>
            <person name="Jarju S."/>
            <person name="Secka A."/>
            <person name="Antonio M."/>
            <person name="Oren A."/>
            <person name="Chaudhuri R.R."/>
            <person name="La Ragione R."/>
            <person name="Hildebrand F."/>
            <person name="Pallen M.J."/>
        </authorList>
    </citation>
    <scope>NUCLEOTIDE SEQUENCE</scope>
    <source>
        <strain evidence="1">5933</strain>
    </source>
</reference>
<organism evidence="1 2">
    <name type="scientific">Candidatus Ruthenibacterium merdavium</name>
    <dbReference type="NCBI Taxonomy" id="2838752"/>
    <lineage>
        <taxon>Bacteria</taxon>
        <taxon>Bacillati</taxon>
        <taxon>Bacillota</taxon>
        <taxon>Clostridia</taxon>
        <taxon>Eubacteriales</taxon>
        <taxon>Oscillospiraceae</taxon>
        <taxon>Ruthenibacterium</taxon>
    </lineage>
</organism>
<dbReference type="Proteomes" id="UP000823918">
    <property type="component" value="Unassembled WGS sequence"/>
</dbReference>